<organism evidence="14 15">
    <name type="scientific">Candidatus Falkowbacteria bacterium HGW-Falkowbacteria-1</name>
    <dbReference type="NCBI Taxonomy" id="2013768"/>
    <lineage>
        <taxon>Bacteria</taxon>
        <taxon>Candidatus Falkowiibacteriota</taxon>
    </lineage>
</organism>
<dbReference type="AlphaFoldDB" id="A0A2N2EAT2"/>
<dbReference type="GO" id="GO:0006508">
    <property type="term" value="P:proteolysis"/>
    <property type="evidence" value="ECO:0007669"/>
    <property type="project" value="UniProtKB-KW"/>
</dbReference>
<dbReference type="EC" id="3.4.24.-" evidence="12"/>
<dbReference type="InterPro" id="IPR022919">
    <property type="entry name" value="Pept_M48_protease_HtpX"/>
</dbReference>
<dbReference type="HAMAP" id="MF_00188">
    <property type="entry name" value="Pept_M48_protease_HtpX"/>
    <property type="match status" value="1"/>
</dbReference>
<feature type="domain" description="Peptidase M48" evidence="13">
    <location>
        <begin position="53"/>
        <end position="271"/>
    </location>
</feature>
<dbReference type="GO" id="GO:0008270">
    <property type="term" value="F:zinc ion binding"/>
    <property type="evidence" value="ECO:0007669"/>
    <property type="project" value="UniProtKB-UniRule"/>
</dbReference>
<dbReference type="Pfam" id="PF01435">
    <property type="entry name" value="Peptidase_M48"/>
    <property type="match status" value="1"/>
</dbReference>
<keyword evidence="6 12" id="KW-0479">Metal-binding</keyword>
<evidence type="ECO:0000313" key="15">
    <source>
        <dbReference type="Proteomes" id="UP000233517"/>
    </source>
</evidence>
<gene>
    <name evidence="12" type="primary">htpX</name>
    <name evidence="14" type="ORF">CVU82_00325</name>
</gene>
<keyword evidence="5 12" id="KW-0812">Transmembrane</keyword>
<evidence type="ECO:0000256" key="8">
    <source>
        <dbReference type="ARBA" id="ARBA00022833"/>
    </source>
</evidence>
<dbReference type="InterPro" id="IPR050083">
    <property type="entry name" value="HtpX_protease"/>
</dbReference>
<evidence type="ECO:0000256" key="5">
    <source>
        <dbReference type="ARBA" id="ARBA00022692"/>
    </source>
</evidence>
<evidence type="ECO:0000256" key="1">
    <source>
        <dbReference type="ARBA" id="ARBA00004651"/>
    </source>
</evidence>
<evidence type="ECO:0000313" key="14">
    <source>
        <dbReference type="EMBL" id="PKM91853.1"/>
    </source>
</evidence>
<proteinExistence type="inferred from homology"/>
<keyword evidence="4 12" id="KW-0645">Protease</keyword>
<evidence type="ECO:0000256" key="10">
    <source>
        <dbReference type="ARBA" id="ARBA00023049"/>
    </source>
</evidence>
<name>A0A2N2EAT2_9BACT</name>
<accession>A0A2N2EAT2</accession>
<evidence type="ECO:0000256" key="12">
    <source>
        <dbReference type="HAMAP-Rule" id="MF_00188"/>
    </source>
</evidence>
<reference evidence="14 15" key="1">
    <citation type="journal article" date="2017" name="ISME J.">
        <title>Potential for microbial H2 and metal transformations associated with novel bacteria and archaea in deep terrestrial subsurface sediments.</title>
        <authorList>
            <person name="Hernsdorf A.W."/>
            <person name="Amano Y."/>
            <person name="Miyakawa K."/>
            <person name="Ise K."/>
            <person name="Suzuki Y."/>
            <person name="Anantharaman K."/>
            <person name="Probst A."/>
            <person name="Burstein D."/>
            <person name="Thomas B.C."/>
            <person name="Banfield J.F."/>
        </authorList>
    </citation>
    <scope>NUCLEOTIDE SEQUENCE [LARGE SCALE GENOMIC DNA]</scope>
    <source>
        <strain evidence="14">HGW-Falkowbacteria-1</strain>
    </source>
</reference>
<evidence type="ECO:0000256" key="4">
    <source>
        <dbReference type="ARBA" id="ARBA00022670"/>
    </source>
</evidence>
<dbReference type="PANTHER" id="PTHR43221:SF1">
    <property type="entry name" value="PROTEASE HTPX"/>
    <property type="match status" value="1"/>
</dbReference>
<keyword evidence="8 12" id="KW-0862">Zinc</keyword>
<dbReference type="InterPro" id="IPR001915">
    <property type="entry name" value="Peptidase_M48"/>
</dbReference>
<evidence type="ECO:0000256" key="3">
    <source>
        <dbReference type="ARBA" id="ARBA00022475"/>
    </source>
</evidence>
<evidence type="ECO:0000256" key="6">
    <source>
        <dbReference type="ARBA" id="ARBA00022723"/>
    </source>
</evidence>
<feature type="transmembrane region" description="Helical" evidence="12">
    <location>
        <begin position="15"/>
        <end position="34"/>
    </location>
</feature>
<comment type="cofactor">
    <cofactor evidence="12">
        <name>Zn(2+)</name>
        <dbReference type="ChEBI" id="CHEBI:29105"/>
    </cofactor>
    <text evidence="12">Binds 1 zinc ion per subunit.</text>
</comment>
<feature type="transmembrane region" description="Helical" evidence="12">
    <location>
        <begin position="167"/>
        <end position="187"/>
    </location>
</feature>
<keyword evidence="9 12" id="KW-1133">Transmembrane helix</keyword>
<keyword evidence="11 12" id="KW-0472">Membrane</keyword>
<dbReference type="PANTHER" id="PTHR43221">
    <property type="entry name" value="PROTEASE HTPX"/>
    <property type="match status" value="1"/>
</dbReference>
<feature type="binding site" evidence="12">
    <location>
        <position position="117"/>
    </location>
    <ligand>
        <name>Zn(2+)</name>
        <dbReference type="ChEBI" id="CHEBI:29105"/>
        <note>catalytic</note>
    </ligand>
</feature>
<protein>
    <recommendedName>
        <fullName evidence="12">Protease HtpX homolog</fullName>
        <ecNumber evidence="12">3.4.24.-</ecNumber>
    </recommendedName>
</protein>
<dbReference type="GO" id="GO:0005886">
    <property type="term" value="C:plasma membrane"/>
    <property type="evidence" value="ECO:0007669"/>
    <property type="project" value="UniProtKB-SubCell"/>
</dbReference>
<sequence>MAVGYVFSLAFEEPAIVYIAVFISFLSAFISYWFSDKIVLSMSNAHELKIDDNRELYRLVENLCITTGSPLPKIYMIDDLAPNAFATGRNPKNAVIAVTTGLLEKLDRSELEGVIAHELSHIKSYDILIATLTTILVGMIVILSDIFVRWAFFRGGSKSSSKDGSKILIIIIAVILSILAPIFAYLMQFAISRKREFLADADGALTTRYPEGLARALEKISQDDNQLRAVNKATAHLYIASPLKEKKKAFFAKAFMTHPPIEERISALRGMEL</sequence>
<dbReference type="GO" id="GO:0004222">
    <property type="term" value="F:metalloendopeptidase activity"/>
    <property type="evidence" value="ECO:0007669"/>
    <property type="project" value="UniProtKB-UniRule"/>
</dbReference>
<feature type="binding site" evidence="12">
    <location>
        <position position="121"/>
    </location>
    <ligand>
        <name>Zn(2+)</name>
        <dbReference type="ChEBI" id="CHEBI:29105"/>
        <note>catalytic</note>
    </ligand>
</feature>
<dbReference type="Gene3D" id="3.30.2010.10">
    <property type="entry name" value="Metalloproteases ('zincins'), catalytic domain"/>
    <property type="match status" value="1"/>
</dbReference>
<feature type="transmembrane region" description="Helical" evidence="12">
    <location>
        <begin position="127"/>
        <end position="147"/>
    </location>
</feature>
<dbReference type="Proteomes" id="UP000233517">
    <property type="component" value="Unassembled WGS sequence"/>
</dbReference>
<comment type="caution">
    <text evidence="14">The sequence shown here is derived from an EMBL/GenBank/DDBJ whole genome shotgun (WGS) entry which is preliminary data.</text>
</comment>
<comment type="subcellular location">
    <subcellularLocation>
        <location evidence="1 12">Cell membrane</location>
        <topology evidence="1 12">Multi-pass membrane protein</topology>
    </subcellularLocation>
</comment>
<keyword evidence="7 12" id="KW-0378">Hydrolase</keyword>
<keyword evidence="3 12" id="KW-1003">Cell membrane</keyword>
<comment type="similarity">
    <text evidence="2 12">Belongs to the peptidase M48B family.</text>
</comment>
<keyword evidence="10 12" id="KW-0482">Metalloprotease</keyword>
<feature type="active site" evidence="12">
    <location>
        <position position="118"/>
    </location>
</feature>
<dbReference type="CDD" id="cd07340">
    <property type="entry name" value="M48B_Htpx_like"/>
    <property type="match status" value="1"/>
</dbReference>
<evidence type="ECO:0000256" key="11">
    <source>
        <dbReference type="ARBA" id="ARBA00023136"/>
    </source>
</evidence>
<evidence type="ECO:0000256" key="7">
    <source>
        <dbReference type="ARBA" id="ARBA00022801"/>
    </source>
</evidence>
<dbReference type="EMBL" id="PHAI01000001">
    <property type="protein sequence ID" value="PKM91853.1"/>
    <property type="molecule type" value="Genomic_DNA"/>
</dbReference>
<evidence type="ECO:0000259" key="13">
    <source>
        <dbReference type="Pfam" id="PF01435"/>
    </source>
</evidence>
<feature type="binding site" evidence="12">
    <location>
        <position position="196"/>
    </location>
    <ligand>
        <name>Zn(2+)</name>
        <dbReference type="ChEBI" id="CHEBI:29105"/>
        <note>catalytic</note>
    </ligand>
</feature>
<evidence type="ECO:0000256" key="2">
    <source>
        <dbReference type="ARBA" id="ARBA00009779"/>
    </source>
</evidence>
<evidence type="ECO:0000256" key="9">
    <source>
        <dbReference type="ARBA" id="ARBA00022989"/>
    </source>
</evidence>